<dbReference type="EMBL" id="JARFVA010000005">
    <property type="protein sequence ID" value="MDF0708272.1"/>
    <property type="molecule type" value="Genomic_DNA"/>
</dbReference>
<evidence type="ECO:0000313" key="2">
    <source>
        <dbReference type="Proteomes" id="UP001217083"/>
    </source>
</evidence>
<evidence type="ECO:0000313" key="1">
    <source>
        <dbReference type="EMBL" id="MDF0708272.1"/>
    </source>
</evidence>
<organism evidence="1 2">
    <name type="scientific">Flagellimonas okinawensis</name>
    <dbReference type="NCBI Taxonomy" id="3031324"/>
    <lineage>
        <taxon>Bacteria</taxon>
        <taxon>Pseudomonadati</taxon>
        <taxon>Bacteroidota</taxon>
        <taxon>Flavobacteriia</taxon>
        <taxon>Flavobacteriales</taxon>
        <taxon>Flavobacteriaceae</taxon>
        <taxon>Flagellimonas</taxon>
    </lineage>
</organism>
<accession>A0ABT5XQU5</accession>
<protein>
    <submittedName>
        <fullName evidence="1">Uncharacterized protein</fullName>
    </submittedName>
</protein>
<name>A0ABT5XQU5_9FLAO</name>
<keyword evidence="2" id="KW-1185">Reference proteome</keyword>
<dbReference type="Proteomes" id="UP001217083">
    <property type="component" value="Unassembled WGS sequence"/>
</dbReference>
<gene>
    <name evidence="1" type="ORF">PY091_13690</name>
</gene>
<comment type="caution">
    <text evidence="1">The sequence shown here is derived from an EMBL/GenBank/DDBJ whole genome shotgun (WGS) entry which is preliminary data.</text>
</comment>
<reference evidence="1 2" key="1">
    <citation type="submission" date="2023-03" db="EMBL/GenBank/DDBJ databases">
        <title>Muricauda XX sp. nov. and Muricauda XXX sp. nov., two novel species isolated from Okinawa Trough.</title>
        <authorList>
            <person name="Cao W."/>
            <person name="Deng X."/>
        </authorList>
    </citation>
    <scope>NUCLEOTIDE SEQUENCE [LARGE SCALE GENOMIC DNA]</scope>
    <source>
        <strain evidence="1 2">81s02</strain>
    </source>
</reference>
<sequence>MKFNTALLTLIFVLNFVQSYSQNSDETELTTGWYFESDNNDGIPRKMFKSEETVFLKPEPIIEIKDFEKLELYEGRDGFVGLSIQFDEGKATENWINATERAYAADIRLALIINDELIYAPRVASPVYAGISAINREDLTKEELMSFKNKLEKEKSP</sequence>
<dbReference type="RefSeq" id="WP_275650221.1">
    <property type="nucleotide sequence ID" value="NZ_JARFVA010000005.1"/>
</dbReference>
<proteinExistence type="predicted"/>